<comment type="similarity">
    <text evidence="9">Belongs to the archaeal DnaG primase family.</text>
</comment>
<dbReference type="SMART" id="SM00493">
    <property type="entry name" value="TOPRIM"/>
    <property type="match status" value="1"/>
</dbReference>
<keyword evidence="7" id="KW-0460">Magnesium</keyword>
<evidence type="ECO:0000313" key="11">
    <source>
        <dbReference type="EMBL" id="HII59963.1"/>
    </source>
</evidence>
<dbReference type="PROSITE" id="PS50880">
    <property type="entry name" value="TOPRIM"/>
    <property type="match status" value="1"/>
</dbReference>
<evidence type="ECO:0000313" key="12">
    <source>
        <dbReference type="Proteomes" id="UP000645676"/>
    </source>
</evidence>
<gene>
    <name evidence="9" type="primary">dnaG</name>
    <name evidence="11" type="ORF">HA335_05270</name>
</gene>
<dbReference type="SUPFAM" id="SSF56731">
    <property type="entry name" value="DNA primase core"/>
    <property type="match status" value="1"/>
</dbReference>
<dbReference type="EMBL" id="DUJR01000027">
    <property type="protein sequence ID" value="HII59963.1"/>
    <property type="molecule type" value="Genomic_DNA"/>
</dbReference>
<evidence type="ECO:0000256" key="6">
    <source>
        <dbReference type="ARBA" id="ARBA00022723"/>
    </source>
</evidence>
<dbReference type="FunFam" id="3.40.1360.10:FF:000010">
    <property type="entry name" value="DNA primase DnaG"/>
    <property type="match status" value="1"/>
</dbReference>
<dbReference type="InterPro" id="IPR050219">
    <property type="entry name" value="DnaG_primase"/>
</dbReference>
<evidence type="ECO:0000256" key="9">
    <source>
        <dbReference type="HAMAP-Rule" id="MF_00007"/>
    </source>
</evidence>
<comment type="function">
    <text evidence="9">RNA polymerase that catalyzes the synthesis of short RNA molecules used as primers for DNA polymerase during DNA replication.</text>
</comment>
<dbReference type="GO" id="GO:0006269">
    <property type="term" value="P:DNA replication, synthesis of primer"/>
    <property type="evidence" value="ECO:0007669"/>
    <property type="project" value="UniProtKB-UniRule"/>
</dbReference>
<dbReference type="Gene3D" id="3.40.1360.10">
    <property type="match status" value="1"/>
</dbReference>
<keyword evidence="6" id="KW-0479">Metal-binding</keyword>
<dbReference type="InterPro" id="IPR006171">
    <property type="entry name" value="TOPRIM_dom"/>
</dbReference>
<evidence type="ECO:0000256" key="5">
    <source>
        <dbReference type="ARBA" id="ARBA00022705"/>
    </source>
</evidence>
<evidence type="ECO:0000256" key="3">
    <source>
        <dbReference type="ARBA" id="ARBA00022679"/>
    </source>
</evidence>
<dbReference type="GO" id="GO:0000428">
    <property type="term" value="C:DNA-directed RNA polymerase complex"/>
    <property type="evidence" value="ECO:0007669"/>
    <property type="project" value="UniProtKB-KW"/>
</dbReference>
<dbReference type="RefSeq" id="WP_064496755.1">
    <property type="nucleotide sequence ID" value="NC_000909.1"/>
</dbReference>
<dbReference type="AlphaFoldDB" id="A0A832T4M0"/>
<evidence type="ECO:0000256" key="2">
    <source>
        <dbReference type="ARBA" id="ARBA00022515"/>
    </source>
</evidence>
<dbReference type="CDD" id="cd01029">
    <property type="entry name" value="TOPRIM_primases"/>
    <property type="match status" value="1"/>
</dbReference>
<dbReference type="PANTHER" id="PTHR30313">
    <property type="entry name" value="DNA PRIMASE"/>
    <property type="match status" value="1"/>
</dbReference>
<dbReference type="HAMAP" id="MF_00007">
    <property type="entry name" value="DNA_primase_DnaG_arc"/>
    <property type="match status" value="1"/>
</dbReference>
<comment type="catalytic activity">
    <reaction evidence="9">
        <text>ssDNA + n NTP = ssDNA/pppN(pN)n-1 hybrid + (n-1) diphosphate.</text>
        <dbReference type="EC" id="2.7.7.101"/>
    </reaction>
</comment>
<keyword evidence="2 9" id="KW-0639">Primosome</keyword>
<dbReference type="NCBIfam" id="NF003108">
    <property type="entry name" value="PRK04031.1-1"/>
    <property type="match status" value="1"/>
</dbReference>
<sequence length="421" mass="47030">MDLGTTKYIIYAELIADGYVEKHDVIGAIFGQTEGLLGDELDLRELQKTGRVGRIDVELTNINGKSIAKITVPSSLDRIETSILAATLETIDRVGPCVATVKVIDIEDIRKKKREYIVERAKEILKQLMSNIDVNTIIEEVKESVRMGEIIEYGPERLPAGPAVDSSDDIIVVEGRADVLNLLRCGIKNVIAVEGTSVPKTIIELSKKKIVTVFTDGDRGGELILKELLQVCDVDFVARAPPGKEVEELSKKEIMKCLRSKIPAEHILAQILKDKQKIDEKVCKDEIRNMGIQTIPEIKPEISITSNDDVEVSSVECNPSNNEELPPKYNKYRKFYEKLIELEDSKVLIINGDKEEIVSIEELINNTDNYKSIDAIIINGTVTQKLIDILYEKTNLIFCKDAKIIKKPVNLTLITFGDLNA</sequence>
<dbReference type="Pfam" id="PF13662">
    <property type="entry name" value="Toprim_4"/>
    <property type="match status" value="1"/>
</dbReference>
<evidence type="ECO:0000256" key="4">
    <source>
        <dbReference type="ARBA" id="ARBA00022695"/>
    </source>
</evidence>
<proteinExistence type="inferred from homology"/>
<comment type="caution">
    <text evidence="11">The sequence shown here is derived from an EMBL/GenBank/DDBJ whole genome shotgun (WGS) entry which is preliminary data.</text>
</comment>
<keyword evidence="3 9" id="KW-0808">Transferase</keyword>
<organism evidence="11 12">
    <name type="scientific">Methanocaldococcus jannaschii</name>
    <dbReference type="NCBI Taxonomy" id="2190"/>
    <lineage>
        <taxon>Archaea</taxon>
        <taxon>Methanobacteriati</taxon>
        <taxon>Methanobacteriota</taxon>
        <taxon>Methanomada group</taxon>
        <taxon>Methanococci</taxon>
        <taxon>Methanococcales</taxon>
        <taxon>Methanocaldococcaceae</taxon>
        <taxon>Methanocaldococcus</taxon>
    </lineage>
</organism>
<keyword evidence="1 9" id="KW-0240">DNA-directed RNA polymerase</keyword>
<reference evidence="11" key="1">
    <citation type="journal article" date="2020" name="bioRxiv">
        <title>A rank-normalized archaeal taxonomy based on genome phylogeny resolves widespread incomplete and uneven classifications.</title>
        <authorList>
            <person name="Rinke C."/>
            <person name="Chuvochina M."/>
            <person name="Mussig A.J."/>
            <person name="Chaumeil P.-A."/>
            <person name="Waite D.W."/>
            <person name="Whitman W.B."/>
            <person name="Parks D.H."/>
            <person name="Hugenholtz P."/>
        </authorList>
    </citation>
    <scope>NUCLEOTIDE SEQUENCE</scope>
    <source>
        <strain evidence="11">UBA8849</strain>
    </source>
</reference>
<accession>A0A832T4M0</accession>
<dbReference type="EC" id="2.7.7.101" evidence="9"/>
<evidence type="ECO:0000256" key="7">
    <source>
        <dbReference type="ARBA" id="ARBA00022842"/>
    </source>
</evidence>
<dbReference type="GO" id="GO:1990077">
    <property type="term" value="C:primosome complex"/>
    <property type="evidence" value="ECO:0007669"/>
    <property type="project" value="UniProtKB-KW"/>
</dbReference>
<keyword evidence="5 9" id="KW-0235">DNA replication</keyword>
<dbReference type="GO" id="GO:0000178">
    <property type="term" value="C:exosome (RNase complex)"/>
    <property type="evidence" value="ECO:0007669"/>
    <property type="project" value="InterPro"/>
</dbReference>
<keyword evidence="4 9" id="KW-0548">Nucleotidyltransferase</keyword>
<evidence type="ECO:0000259" key="10">
    <source>
        <dbReference type="PROSITE" id="PS50880"/>
    </source>
</evidence>
<dbReference type="GO" id="GO:0046872">
    <property type="term" value="F:metal ion binding"/>
    <property type="evidence" value="ECO:0007669"/>
    <property type="project" value="UniProtKB-KW"/>
</dbReference>
<dbReference type="InterPro" id="IPR020607">
    <property type="entry name" value="Primase_DnaG_arc"/>
</dbReference>
<name>A0A832T4M0_9EURY</name>
<evidence type="ECO:0000256" key="1">
    <source>
        <dbReference type="ARBA" id="ARBA00022478"/>
    </source>
</evidence>
<dbReference type="PANTHER" id="PTHR30313:SF2">
    <property type="entry name" value="DNA PRIMASE"/>
    <property type="match status" value="1"/>
</dbReference>
<dbReference type="GO" id="GO:0005737">
    <property type="term" value="C:cytoplasm"/>
    <property type="evidence" value="ECO:0007669"/>
    <property type="project" value="TreeGrafter"/>
</dbReference>
<dbReference type="GeneID" id="1452101"/>
<dbReference type="InterPro" id="IPR034154">
    <property type="entry name" value="TOPRIM_DnaG/twinkle"/>
</dbReference>
<keyword evidence="8 9" id="KW-0804">Transcription</keyword>
<protein>
    <recommendedName>
        <fullName evidence="9">DNA primase DnaG</fullName>
        <ecNumber evidence="9">2.7.7.101</ecNumber>
    </recommendedName>
</protein>
<feature type="domain" description="Toprim" evidence="10">
    <location>
        <begin position="168"/>
        <end position="242"/>
    </location>
</feature>
<dbReference type="GO" id="GO:0008143">
    <property type="term" value="F:poly(A) binding"/>
    <property type="evidence" value="ECO:0007669"/>
    <property type="project" value="InterPro"/>
</dbReference>
<comment type="subunit">
    <text evidence="9">Forms a ternary complex with MCM helicase and DNA.</text>
</comment>
<dbReference type="GO" id="GO:0003899">
    <property type="term" value="F:DNA-directed RNA polymerase activity"/>
    <property type="evidence" value="ECO:0007669"/>
    <property type="project" value="UniProtKB-UniRule"/>
</dbReference>
<dbReference type="Proteomes" id="UP000645676">
    <property type="component" value="Unassembled WGS sequence"/>
</dbReference>
<evidence type="ECO:0000256" key="8">
    <source>
        <dbReference type="ARBA" id="ARBA00023163"/>
    </source>
</evidence>